<proteinExistence type="predicted"/>
<evidence type="ECO:0000313" key="2">
    <source>
        <dbReference type="Proteomes" id="UP000593573"/>
    </source>
</evidence>
<keyword evidence="2" id="KW-1185">Reference proteome</keyword>
<dbReference type="Proteomes" id="UP000593573">
    <property type="component" value="Unassembled WGS sequence"/>
</dbReference>
<evidence type="ECO:0000313" key="1">
    <source>
        <dbReference type="EMBL" id="MBA0669292.1"/>
    </source>
</evidence>
<gene>
    <name evidence="1" type="ORF">Goklo_025231</name>
</gene>
<sequence>MSDVVTKLCSIRDKLHPTRLRHEVYFHSLRCRMDEVERLGSVKVLDFIFCSHSIGY</sequence>
<comment type="caution">
    <text evidence="1">The sequence shown here is derived from an EMBL/GenBank/DDBJ whole genome shotgun (WGS) entry which is preliminary data.</text>
</comment>
<dbReference type="AlphaFoldDB" id="A0A7J8W317"/>
<accession>A0A7J8W317</accession>
<protein>
    <submittedName>
        <fullName evidence="1">Uncharacterized protein</fullName>
    </submittedName>
</protein>
<dbReference type="OrthoDB" id="1103805at2759"/>
<reference evidence="1 2" key="1">
    <citation type="journal article" date="2019" name="Genome Biol. Evol.">
        <title>Insights into the evolution of the New World diploid cottons (Gossypium, subgenus Houzingenia) based on genome sequencing.</title>
        <authorList>
            <person name="Grover C.E."/>
            <person name="Arick M.A. 2nd"/>
            <person name="Thrash A."/>
            <person name="Conover J.L."/>
            <person name="Sanders W.S."/>
            <person name="Peterson D.G."/>
            <person name="Frelichowski J.E."/>
            <person name="Scheffler J.A."/>
            <person name="Scheffler B.E."/>
            <person name="Wendel J.F."/>
        </authorList>
    </citation>
    <scope>NUCLEOTIDE SEQUENCE [LARGE SCALE GENOMIC DNA]</scope>
    <source>
        <strain evidence="1">57</strain>
        <tissue evidence="1">Leaf</tissue>
    </source>
</reference>
<organism evidence="1 2">
    <name type="scientific">Gossypium klotzschianum</name>
    <dbReference type="NCBI Taxonomy" id="34286"/>
    <lineage>
        <taxon>Eukaryota</taxon>
        <taxon>Viridiplantae</taxon>
        <taxon>Streptophyta</taxon>
        <taxon>Embryophyta</taxon>
        <taxon>Tracheophyta</taxon>
        <taxon>Spermatophyta</taxon>
        <taxon>Magnoliopsida</taxon>
        <taxon>eudicotyledons</taxon>
        <taxon>Gunneridae</taxon>
        <taxon>Pentapetalae</taxon>
        <taxon>rosids</taxon>
        <taxon>malvids</taxon>
        <taxon>Malvales</taxon>
        <taxon>Malvaceae</taxon>
        <taxon>Malvoideae</taxon>
        <taxon>Gossypium</taxon>
    </lineage>
</organism>
<name>A0A7J8W317_9ROSI</name>
<dbReference type="EMBL" id="JABFAB010000097">
    <property type="protein sequence ID" value="MBA0669292.1"/>
    <property type="molecule type" value="Genomic_DNA"/>
</dbReference>